<organism evidence="2 3">
    <name type="scientific">Arthrobacter horti</name>
    <dbReference type="NCBI Taxonomy" id="3068273"/>
    <lineage>
        <taxon>Bacteria</taxon>
        <taxon>Bacillati</taxon>
        <taxon>Actinomycetota</taxon>
        <taxon>Actinomycetes</taxon>
        <taxon>Micrococcales</taxon>
        <taxon>Micrococcaceae</taxon>
        <taxon>Arthrobacter</taxon>
    </lineage>
</organism>
<dbReference type="CDD" id="cd02440">
    <property type="entry name" value="AdoMet_MTases"/>
    <property type="match status" value="1"/>
</dbReference>
<dbReference type="InterPro" id="IPR013216">
    <property type="entry name" value="Methyltransf_11"/>
</dbReference>
<dbReference type="InterPro" id="IPR029063">
    <property type="entry name" value="SAM-dependent_MTases_sf"/>
</dbReference>
<gene>
    <name evidence="2" type="ORF">Q9R02_15275</name>
</gene>
<keyword evidence="3" id="KW-1185">Reference proteome</keyword>
<dbReference type="Proteomes" id="UP001232725">
    <property type="component" value="Unassembled WGS sequence"/>
</dbReference>
<dbReference type="PANTHER" id="PTHR45036:SF1">
    <property type="entry name" value="METHYLTRANSFERASE LIKE 7A"/>
    <property type="match status" value="1"/>
</dbReference>
<dbReference type="SUPFAM" id="SSF53335">
    <property type="entry name" value="S-adenosyl-L-methionine-dependent methyltransferases"/>
    <property type="match status" value="1"/>
</dbReference>
<keyword evidence="2" id="KW-0808">Transferase</keyword>
<proteinExistence type="predicted"/>
<keyword evidence="2" id="KW-0489">Methyltransferase</keyword>
<dbReference type="InterPro" id="IPR052356">
    <property type="entry name" value="Thiol_S-MT"/>
</dbReference>
<reference evidence="2 3" key="1">
    <citation type="submission" date="2023-08" db="EMBL/GenBank/DDBJ databases">
        <title>Arthrobacter horti sp. nov., isolated from forest soil.</title>
        <authorList>
            <person name="Park M."/>
        </authorList>
    </citation>
    <scope>NUCLEOTIDE SEQUENCE [LARGE SCALE GENOMIC DNA]</scope>
    <source>
        <strain evidence="2 3">YJM1</strain>
    </source>
</reference>
<evidence type="ECO:0000313" key="2">
    <source>
        <dbReference type="EMBL" id="MDP5228520.1"/>
    </source>
</evidence>
<dbReference type="RefSeq" id="WP_305997567.1">
    <property type="nucleotide sequence ID" value="NZ_JAVALS010000017.1"/>
</dbReference>
<dbReference type="PANTHER" id="PTHR45036">
    <property type="entry name" value="METHYLTRANSFERASE LIKE 7B"/>
    <property type="match status" value="1"/>
</dbReference>
<dbReference type="GO" id="GO:0032259">
    <property type="term" value="P:methylation"/>
    <property type="evidence" value="ECO:0007669"/>
    <property type="project" value="UniProtKB-KW"/>
</dbReference>
<name>A0ABT9ISG1_9MICC</name>
<dbReference type="GO" id="GO:0008168">
    <property type="term" value="F:methyltransferase activity"/>
    <property type="evidence" value="ECO:0007669"/>
    <property type="project" value="UniProtKB-KW"/>
</dbReference>
<evidence type="ECO:0000313" key="3">
    <source>
        <dbReference type="Proteomes" id="UP001232725"/>
    </source>
</evidence>
<dbReference type="Pfam" id="PF08241">
    <property type="entry name" value="Methyltransf_11"/>
    <property type="match status" value="1"/>
</dbReference>
<dbReference type="EMBL" id="JAVALS010000017">
    <property type="protein sequence ID" value="MDP5228520.1"/>
    <property type="molecule type" value="Genomic_DNA"/>
</dbReference>
<comment type="caution">
    <text evidence="2">The sequence shown here is derived from an EMBL/GenBank/DDBJ whole genome shotgun (WGS) entry which is preliminary data.</text>
</comment>
<protein>
    <submittedName>
        <fullName evidence="2">Class I SAM-dependent methyltransferase</fullName>
    </submittedName>
</protein>
<dbReference type="Gene3D" id="3.40.50.150">
    <property type="entry name" value="Vaccinia Virus protein VP39"/>
    <property type="match status" value="1"/>
</dbReference>
<accession>A0ABT9ISG1</accession>
<feature type="domain" description="Methyltransferase type 11" evidence="1">
    <location>
        <begin position="38"/>
        <end position="132"/>
    </location>
</feature>
<evidence type="ECO:0000259" key="1">
    <source>
        <dbReference type="Pfam" id="PF08241"/>
    </source>
</evidence>
<sequence length="206" mass="22413">MGWWTERVVPRMVDRALRGPEVAPYRRTVCGGLHGTVLELGFGSGLNIPYYPQEVQRVLAIEPSDTAWELSAERRARSSIPVERGGRDAQLLDFDDASVDVALSTFTLCTIPDPAAALAEVRRVLRPGGTFHFVEHGRSPDAGVAAWQNVMSPVNTACAGGCHLTRQIDRLVIDAGLSMENLDVGYLAVPAPMSQRYGFVGVARRP</sequence>